<dbReference type="SMR" id="A2FKS5"/>
<dbReference type="GO" id="GO:0006629">
    <property type="term" value="P:lipid metabolic process"/>
    <property type="evidence" value="ECO:0007669"/>
    <property type="project" value="InterPro"/>
</dbReference>
<organism evidence="2 3">
    <name type="scientific">Trichomonas vaginalis (strain ATCC PRA-98 / G3)</name>
    <dbReference type="NCBI Taxonomy" id="412133"/>
    <lineage>
        <taxon>Eukaryota</taxon>
        <taxon>Metamonada</taxon>
        <taxon>Parabasalia</taxon>
        <taxon>Trichomonadida</taxon>
        <taxon>Trichomonadidae</taxon>
        <taxon>Trichomonas</taxon>
    </lineage>
</organism>
<dbReference type="InterPro" id="IPR002921">
    <property type="entry name" value="Fungal_lipase-type"/>
</dbReference>
<reference evidence="2" key="1">
    <citation type="submission" date="2006-10" db="EMBL/GenBank/DDBJ databases">
        <authorList>
            <person name="Amadeo P."/>
            <person name="Zhao Q."/>
            <person name="Wortman J."/>
            <person name="Fraser-Liggett C."/>
            <person name="Carlton J."/>
        </authorList>
    </citation>
    <scope>NUCLEOTIDE SEQUENCE</scope>
    <source>
        <strain evidence="2">G3</strain>
    </source>
</reference>
<keyword evidence="3" id="KW-1185">Reference proteome</keyword>
<dbReference type="RefSeq" id="XP_001307429.1">
    <property type="nucleotide sequence ID" value="XM_001307428.1"/>
</dbReference>
<dbReference type="VEuPathDB" id="TrichDB:TVAG_241860"/>
<accession>A2FKS5</accession>
<dbReference type="KEGG" id="tva:4752232"/>
<dbReference type="VEuPathDB" id="TrichDB:TVAGG3_0727410"/>
<dbReference type="SUPFAM" id="SSF53474">
    <property type="entry name" value="alpha/beta-Hydrolases"/>
    <property type="match status" value="1"/>
</dbReference>
<proteinExistence type="predicted"/>
<gene>
    <name evidence="2" type="ORF">TVAG_241860</name>
</gene>
<evidence type="ECO:0000313" key="2">
    <source>
        <dbReference type="EMBL" id="EAX94499.1"/>
    </source>
</evidence>
<dbReference type="EMBL" id="DS113854">
    <property type="protein sequence ID" value="EAX94499.1"/>
    <property type="molecule type" value="Genomic_DNA"/>
</dbReference>
<dbReference type="Proteomes" id="UP000001542">
    <property type="component" value="Unassembled WGS sequence"/>
</dbReference>
<feature type="domain" description="Fungal lipase-type" evidence="1">
    <location>
        <begin position="72"/>
        <end position="193"/>
    </location>
</feature>
<evidence type="ECO:0000259" key="1">
    <source>
        <dbReference type="Pfam" id="PF01764"/>
    </source>
</evidence>
<dbReference type="PANTHER" id="PTHR46023:SF6">
    <property type="entry name" value="LIPASE CLASS 3 FAMILY PROTEIN"/>
    <property type="match status" value="1"/>
</dbReference>
<dbReference type="InParanoid" id="A2FKS5"/>
<reference evidence="2" key="2">
    <citation type="journal article" date="2007" name="Science">
        <title>Draft genome sequence of the sexually transmitted pathogen Trichomonas vaginalis.</title>
        <authorList>
            <person name="Carlton J.M."/>
            <person name="Hirt R.P."/>
            <person name="Silva J.C."/>
            <person name="Delcher A.L."/>
            <person name="Schatz M."/>
            <person name="Zhao Q."/>
            <person name="Wortman J.R."/>
            <person name="Bidwell S.L."/>
            <person name="Alsmark U.C.M."/>
            <person name="Besteiro S."/>
            <person name="Sicheritz-Ponten T."/>
            <person name="Noel C.J."/>
            <person name="Dacks J.B."/>
            <person name="Foster P.G."/>
            <person name="Simillion C."/>
            <person name="Van de Peer Y."/>
            <person name="Miranda-Saavedra D."/>
            <person name="Barton G.J."/>
            <person name="Westrop G.D."/>
            <person name="Mueller S."/>
            <person name="Dessi D."/>
            <person name="Fiori P.L."/>
            <person name="Ren Q."/>
            <person name="Paulsen I."/>
            <person name="Zhang H."/>
            <person name="Bastida-Corcuera F.D."/>
            <person name="Simoes-Barbosa A."/>
            <person name="Brown M.T."/>
            <person name="Hayes R.D."/>
            <person name="Mukherjee M."/>
            <person name="Okumura C.Y."/>
            <person name="Schneider R."/>
            <person name="Smith A.J."/>
            <person name="Vanacova S."/>
            <person name="Villalvazo M."/>
            <person name="Haas B.J."/>
            <person name="Pertea M."/>
            <person name="Feldblyum T.V."/>
            <person name="Utterback T.R."/>
            <person name="Shu C.L."/>
            <person name="Osoegawa K."/>
            <person name="de Jong P.J."/>
            <person name="Hrdy I."/>
            <person name="Horvathova L."/>
            <person name="Zubacova Z."/>
            <person name="Dolezal P."/>
            <person name="Malik S.B."/>
            <person name="Logsdon J.M. Jr."/>
            <person name="Henze K."/>
            <person name="Gupta A."/>
            <person name="Wang C.C."/>
            <person name="Dunne R.L."/>
            <person name="Upcroft J.A."/>
            <person name="Upcroft P."/>
            <person name="White O."/>
            <person name="Salzberg S.L."/>
            <person name="Tang P."/>
            <person name="Chiu C.-H."/>
            <person name="Lee Y.-S."/>
            <person name="Embley T.M."/>
            <person name="Coombs G.H."/>
            <person name="Mottram J.C."/>
            <person name="Tachezy J."/>
            <person name="Fraser-Liggett C.M."/>
            <person name="Johnson P.J."/>
        </authorList>
    </citation>
    <scope>NUCLEOTIDE SEQUENCE [LARGE SCALE GENOMIC DNA]</scope>
    <source>
        <strain evidence="2">G3</strain>
    </source>
</reference>
<dbReference type="Gene3D" id="3.40.50.1820">
    <property type="entry name" value="alpha/beta hydrolase"/>
    <property type="match status" value="1"/>
</dbReference>
<sequence>MDWDKAKDQYENKQLFDEHYLCMRLVNLSYNPQDDYKVPSDIGITIGYNGFAGPMNPIWFCVVNDEKKAVYICVRGSRDILDVYSDLKSNVIDFYGCPSHQGFVEGGRTIFDNFPWDKLEPCIRKGYSFLFTGHSLGGACAAIATIEFYQKYRDTKLKCVTFGCPGVLTPDYAQQWYPVIDSVFHVGDPIPFACNHNLFTPKSGVNFIGALAGALKESEYFPLHFLDSKAREDVSPDYQLLLPPGRYFAVGLTTTGDLKVVEYQGVDFFDGLQSFLVQSGHLIKFYISTYDRLYDEKVKGTKSSFKEHVTLPVDFTPIR</sequence>
<dbReference type="PANTHER" id="PTHR46023">
    <property type="entry name" value="LIPASE CLASS 3 PROTEIN-LIKE"/>
    <property type="match status" value="1"/>
</dbReference>
<dbReference type="AlphaFoldDB" id="A2FKS5"/>
<dbReference type="CDD" id="cd00519">
    <property type="entry name" value="Lipase_3"/>
    <property type="match status" value="1"/>
</dbReference>
<dbReference type="InterPro" id="IPR029058">
    <property type="entry name" value="AB_hydrolase_fold"/>
</dbReference>
<protein>
    <submittedName>
        <fullName evidence="2">Lipase family protein</fullName>
    </submittedName>
</protein>
<dbReference type="OrthoDB" id="426718at2759"/>
<evidence type="ECO:0000313" key="3">
    <source>
        <dbReference type="Proteomes" id="UP000001542"/>
    </source>
</evidence>
<name>A2FKS5_TRIV3</name>
<dbReference type="Pfam" id="PF01764">
    <property type="entry name" value="Lipase_3"/>
    <property type="match status" value="1"/>
</dbReference>